<proteinExistence type="predicted"/>
<protein>
    <submittedName>
        <fullName evidence="2">Uncharacterized protein</fullName>
    </submittedName>
</protein>
<accession>A0ABR3Z085</accession>
<organism evidence="2 3">
    <name type="scientific">Sporothrix stenoceras</name>
    <dbReference type="NCBI Taxonomy" id="5173"/>
    <lineage>
        <taxon>Eukaryota</taxon>
        <taxon>Fungi</taxon>
        <taxon>Dikarya</taxon>
        <taxon>Ascomycota</taxon>
        <taxon>Pezizomycotina</taxon>
        <taxon>Sordariomycetes</taxon>
        <taxon>Sordariomycetidae</taxon>
        <taxon>Ophiostomatales</taxon>
        <taxon>Ophiostomataceae</taxon>
        <taxon>Sporothrix</taxon>
    </lineage>
</organism>
<gene>
    <name evidence="2" type="ORF">Sste5346_006052</name>
</gene>
<feature type="region of interest" description="Disordered" evidence="1">
    <location>
        <begin position="37"/>
        <end position="59"/>
    </location>
</feature>
<name>A0ABR3Z085_9PEZI</name>
<sequence length="215" mass="23316">MSAVSANVALGSTTLLANSEWVDSATNAASAARFPHNQTSVGWSGHTGEPDVAGKPKLGRGGDDAWPTIVAEVGHSMSLADLRLKKDFWFNESGRDVHVVVLLKMFPLSEDKQIWIEKWQSRDGRVALGVPTLLQTVIIKWKCKDGSQTLFSAADAEAQKDPANFEVIGAPLSIGFRECFLFSPVKSFGTPERNIILTGEELQGLAANIWFMEGS</sequence>
<comment type="caution">
    <text evidence="2">The sequence shown here is derived from an EMBL/GenBank/DDBJ whole genome shotgun (WGS) entry which is preliminary data.</text>
</comment>
<evidence type="ECO:0000313" key="2">
    <source>
        <dbReference type="EMBL" id="KAL1893913.1"/>
    </source>
</evidence>
<evidence type="ECO:0000313" key="3">
    <source>
        <dbReference type="Proteomes" id="UP001583186"/>
    </source>
</evidence>
<dbReference type="Proteomes" id="UP001583186">
    <property type="component" value="Unassembled WGS sequence"/>
</dbReference>
<keyword evidence="3" id="KW-1185">Reference proteome</keyword>
<reference evidence="2 3" key="1">
    <citation type="journal article" date="2024" name="IMA Fungus">
        <title>IMA Genome - F19 : A genome assembly and annotation guide to empower mycologists, including annotated draft genome sequences of Ceratocystis pirilliformis, Diaporthe australafricana, Fusarium ophioides, Paecilomyces lecythidis, and Sporothrix stenoceras.</title>
        <authorList>
            <person name="Aylward J."/>
            <person name="Wilson A.M."/>
            <person name="Visagie C.M."/>
            <person name="Spraker J."/>
            <person name="Barnes I."/>
            <person name="Buitendag C."/>
            <person name="Ceriani C."/>
            <person name="Del Mar Angel L."/>
            <person name="du Plessis D."/>
            <person name="Fuchs T."/>
            <person name="Gasser K."/>
            <person name="Kramer D."/>
            <person name="Li W."/>
            <person name="Munsamy K."/>
            <person name="Piso A."/>
            <person name="Price J.L."/>
            <person name="Sonnekus B."/>
            <person name="Thomas C."/>
            <person name="van der Nest A."/>
            <person name="van Dijk A."/>
            <person name="van Heerden A."/>
            <person name="van Vuuren N."/>
            <person name="Yilmaz N."/>
            <person name="Duong T.A."/>
            <person name="van der Merwe N.A."/>
            <person name="Wingfield M.J."/>
            <person name="Wingfield B.D."/>
        </authorList>
    </citation>
    <scope>NUCLEOTIDE SEQUENCE [LARGE SCALE GENOMIC DNA]</scope>
    <source>
        <strain evidence="2 3">CMW 5346</strain>
    </source>
</reference>
<evidence type="ECO:0000256" key="1">
    <source>
        <dbReference type="SAM" id="MobiDB-lite"/>
    </source>
</evidence>
<dbReference type="EMBL" id="JAWCUI010000035">
    <property type="protein sequence ID" value="KAL1893913.1"/>
    <property type="molecule type" value="Genomic_DNA"/>
</dbReference>